<dbReference type="GO" id="GO:1904680">
    <property type="term" value="F:peptide transmembrane transporter activity"/>
    <property type="evidence" value="ECO:0007669"/>
    <property type="project" value="TreeGrafter"/>
</dbReference>
<dbReference type="AlphaFoldDB" id="A0A372MGN3"/>
<reference evidence="3 4" key="2">
    <citation type="submission" date="2018-09" db="EMBL/GenBank/DDBJ databases">
        <title>Genome of Sphaerochaeta halotolerans strain 4-11.</title>
        <authorList>
            <person name="Nazina T.N."/>
            <person name="Sokolova D.S."/>
        </authorList>
    </citation>
    <scope>NUCLEOTIDE SEQUENCE [LARGE SCALE GENOMIC DNA]</scope>
    <source>
        <strain evidence="3 4">4-11</strain>
    </source>
</reference>
<dbReference type="Gene3D" id="3.10.105.10">
    <property type="entry name" value="Dipeptide-binding Protein, Domain 3"/>
    <property type="match status" value="1"/>
</dbReference>
<evidence type="ECO:0000313" key="4">
    <source>
        <dbReference type="Proteomes" id="UP000264002"/>
    </source>
</evidence>
<sequence length="520" mass="58912">MQRKLSIMIGLLVLVVVLVVVLLMVFQKDETTQEAAVIGEPVEKEAPVKQIRVAEQVPGLITPGVWDGQVFSMNSSIYEYLIEINAETGELDPVLATSWETNEGKVWTFKLRQGVKFHDGSDFTAEDVKYTIERTQDPSLGHLKKTDFEVVESVRVVDDYTVQVTLKEARPTFVYLFTDYNMAILSSEYDYASLGESKPMGTGPFMMSQLVPKESALLKKNPNYWAEGLPKIDQIAIYFVGDIDASISMLESDRVDVVPFITPEIQQRVDGIDGISVISPYQEQRFISMRVDEAPFNDNRVRLAFKYAMDPKVIARSTAKMELNDGVFYNETPIMNMLAEYKELPLRERNIAKAKQLLAEAGYPNGLSTELYYASDHPFGKELSQTVKELAAEAGFDIELKGYTRDVYLSQYWLNVPISITGWGGRIDPSMLLSLAFKGGGPWNESHLDEPVLNDLIEKISSEADPDQRMAYYHELQEWFYNNGPLINVQVPYLVAIKDNVVGYRQPLTMLPQYKYMDIL</sequence>
<name>A0A372MGN3_9SPIR</name>
<feature type="transmembrane region" description="Helical" evidence="1">
    <location>
        <begin position="7"/>
        <end position="26"/>
    </location>
</feature>
<dbReference type="EMBL" id="QUWK01000010">
    <property type="protein sequence ID" value="RFU94340.1"/>
    <property type="molecule type" value="Genomic_DNA"/>
</dbReference>
<accession>A0A372MGN3</accession>
<dbReference type="InterPro" id="IPR000914">
    <property type="entry name" value="SBP_5_dom"/>
</dbReference>
<dbReference type="InterPro" id="IPR039424">
    <property type="entry name" value="SBP_5"/>
</dbReference>
<dbReference type="RefSeq" id="WP_117330909.1">
    <property type="nucleotide sequence ID" value="NZ_QUWK01000010.1"/>
</dbReference>
<dbReference type="Gene3D" id="3.40.190.10">
    <property type="entry name" value="Periplasmic binding protein-like II"/>
    <property type="match status" value="1"/>
</dbReference>
<evidence type="ECO:0000256" key="1">
    <source>
        <dbReference type="SAM" id="Phobius"/>
    </source>
</evidence>
<dbReference type="GO" id="GO:0015833">
    <property type="term" value="P:peptide transport"/>
    <property type="evidence" value="ECO:0007669"/>
    <property type="project" value="TreeGrafter"/>
</dbReference>
<evidence type="ECO:0000259" key="2">
    <source>
        <dbReference type="Pfam" id="PF00496"/>
    </source>
</evidence>
<gene>
    <name evidence="3" type="ORF">DYP60_10230</name>
</gene>
<dbReference type="Proteomes" id="UP000264002">
    <property type="component" value="Unassembled WGS sequence"/>
</dbReference>
<organism evidence="3 4">
    <name type="scientific">Sphaerochaeta halotolerans</name>
    <dbReference type="NCBI Taxonomy" id="2293840"/>
    <lineage>
        <taxon>Bacteria</taxon>
        <taxon>Pseudomonadati</taxon>
        <taxon>Spirochaetota</taxon>
        <taxon>Spirochaetia</taxon>
        <taxon>Spirochaetales</taxon>
        <taxon>Sphaerochaetaceae</taxon>
        <taxon>Sphaerochaeta</taxon>
    </lineage>
</organism>
<keyword evidence="1" id="KW-0472">Membrane</keyword>
<reference evidence="4" key="1">
    <citation type="submission" date="2018-08" db="EMBL/GenBank/DDBJ databases">
        <authorList>
            <person name="Grouzdev D.S."/>
            <person name="Krutkina M.S."/>
        </authorList>
    </citation>
    <scope>NUCLEOTIDE SEQUENCE [LARGE SCALE GENOMIC DNA]</scope>
    <source>
        <strain evidence="4">4-11</strain>
    </source>
</reference>
<protein>
    <submittedName>
        <fullName evidence="3">ABC transporter substrate-binding protein</fullName>
    </submittedName>
</protein>
<keyword evidence="1" id="KW-0812">Transmembrane</keyword>
<comment type="caution">
    <text evidence="3">The sequence shown here is derived from an EMBL/GenBank/DDBJ whole genome shotgun (WGS) entry which is preliminary data.</text>
</comment>
<keyword evidence="1" id="KW-1133">Transmembrane helix</keyword>
<keyword evidence="4" id="KW-1185">Reference proteome</keyword>
<dbReference type="CDD" id="cd08503">
    <property type="entry name" value="PBP2_NikA_DppA_OppA_like_17"/>
    <property type="match status" value="1"/>
</dbReference>
<dbReference type="GO" id="GO:0043190">
    <property type="term" value="C:ATP-binding cassette (ABC) transporter complex"/>
    <property type="evidence" value="ECO:0007669"/>
    <property type="project" value="InterPro"/>
</dbReference>
<dbReference type="SUPFAM" id="SSF53850">
    <property type="entry name" value="Periplasmic binding protein-like II"/>
    <property type="match status" value="1"/>
</dbReference>
<dbReference type="PANTHER" id="PTHR30290">
    <property type="entry name" value="PERIPLASMIC BINDING COMPONENT OF ABC TRANSPORTER"/>
    <property type="match status" value="1"/>
</dbReference>
<proteinExistence type="predicted"/>
<evidence type="ECO:0000313" key="3">
    <source>
        <dbReference type="EMBL" id="RFU94340.1"/>
    </source>
</evidence>
<dbReference type="PIRSF" id="PIRSF002741">
    <property type="entry name" value="MppA"/>
    <property type="match status" value="1"/>
</dbReference>
<dbReference type="Pfam" id="PF00496">
    <property type="entry name" value="SBP_bac_5"/>
    <property type="match status" value="1"/>
</dbReference>
<dbReference type="GO" id="GO:0030288">
    <property type="term" value="C:outer membrane-bounded periplasmic space"/>
    <property type="evidence" value="ECO:0007669"/>
    <property type="project" value="UniProtKB-ARBA"/>
</dbReference>
<feature type="domain" description="Solute-binding protein family 5" evidence="2">
    <location>
        <begin position="91"/>
        <end position="439"/>
    </location>
</feature>
<dbReference type="InterPro" id="IPR030678">
    <property type="entry name" value="Peptide/Ni-bd"/>
</dbReference>